<evidence type="ECO:0000313" key="3">
    <source>
        <dbReference type="Proteomes" id="UP001057455"/>
    </source>
</evidence>
<accession>A0A9W5TCC3</accession>
<comment type="caution">
    <text evidence="2">The sequence shown here is derived from an EMBL/GenBank/DDBJ whole genome shotgun (WGS) entry which is preliminary data.</text>
</comment>
<gene>
    <name evidence="2" type="ORF">BaOVIS_022940</name>
</gene>
<reference evidence="2" key="1">
    <citation type="submission" date="2019-12" db="EMBL/GenBank/DDBJ databases">
        <title>Genome sequence of Babesia ovis.</title>
        <authorList>
            <person name="Yamagishi J."/>
            <person name="Sevinc F."/>
            <person name="Xuan X."/>
        </authorList>
    </citation>
    <scope>NUCLEOTIDE SEQUENCE</scope>
    <source>
        <strain evidence="2">Selcuk</strain>
    </source>
</reference>
<protein>
    <submittedName>
        <fullName evidence="2">Major facilitator superfamily transporter</fullName>
    </submittedName>
</protein>
<evidence type="ECO:0000256" key="1">
    <source>
        <dbReference type="SAM" id="Phobius"/>
    </source>
</evidence>
<dbReference type="AlphaFoldDB" id="A0A9W5TCC3"/>
<dbReference type="EMBL" id="BLIY01000017">
    <property type="protein sequence ID" value="GFE54890.1"/>
    <property type="molecule type" value="Genomic_DNA"/>
</dbReference>
<name>A0A9W5TCC3_BABOV</name>
<proteinExistence type="predicted"/>
<keyword evidence="3" id="KW-1185">Reference proteome</keyword>
<feature type="transmembrane region" description="Helical" evidence="1">
    <location>
        <begin position="124"/>
        <end position="145"/>
    </location>
</feature>
<organism evidence="2 3">
    <name type="scientific">Babesia ovis</name>
    <dbReference type="NCBI Taxonomy" id="5869"/>
    <lineage>
        <taxon>Eukaryota</taxon>
        <taxon>Sar</taxon>
        <taxon>Alveolata</taxon>
        <taxon>Apicomplexa</taxon>
        <taxon>Aconoidasida</taxon>
        <taxon>Piroplasmida</taxon>
        <taxon>Babesiidae</taxon>
        <taxon>Babesia</taxon>
    </lineage>
</organism>
<keyword evidence="1" id="KW-1133">Transmembrane helix</keyword>
<keyword evidence="1" id="KW-0472">Membrane</keyword>
<evidence type="ECO:0000313" key="2">
    <source>
        <dbReference type="EMBL" id="GFE54890.1"/>
    </source>
</evidence>
<sequence>MARRDRSGITFDDVWRKLKDFSTTFDFGQNDPQRARQQLISQYNRKPSIYVEDDPVKNCLKLPGRFTDFVKDLFQNNSDLEATAASTETQEQPVRRDNIASGAPRSVFCDSIDVSVYNVLQRTICYAGAGLGIIGVGMVTFFGLFTAAGAACAVTACNKIADQNCQVDVYDPSDSEVYYEGRVIMTAPNNYQPGEIGNNSPMHPHQSYPPYLF</sequence>
<dbReference type="OrthoDB" id="365659at2759"/>
<dbReference type="Proteomes" id="UP001057455">
    <property type="component" value="Unassembled WGS sequence"/>
</dbReference>
<keyword evidence="1" id="KW-0812">Transmembrane</keyword>